<evidence type="ECO:0000256" key="1">
    <source>
        <dbReference type="SAM" id="MobiDB-lite"/>
    </source>
</evidence>
<reference evidence="2" key="1">
    <citation type="submission" date="2014-07" db="EMBL/GenBank/DDBJ databases">
        <authorList>
            <person name="Martin A.A"/>
            <person name="De Silva N."/>
        </authorList>
    </citation>
    <scope>NUCLEOTIDE SEQUENCE</scope>
</reference>
<keyword evidence="2" id="KW-1185">Reference proteome</keyword>
<dbReference type="AlphaFoldDB" id="A0A0K0FRL6"/>
<feature type="region of interest" description="Disordered" evidence="1">
    <location>
        <begin position="154"/>
        <end position="181"/>
    </location>
</feature>
<accession>A0A0K0FRL6</accession>
<dbReference type="Proteomes" id="UP000035680">
    <property type="component" value="Unassembled WGS sequence"/>
</dbReference>
<evidence type="ECO:0000313" key="3">
    <source>
        <dbReference type="WBParaSite" id="SVE_1266000.1"/>
    </source>
</evidence>
<evidence type="ECO:0000313" key="2">
    <source>
        <dbReference type="Proteomes" id="UP000035680"/>
    </source>
</evidence>
<protein>
    <submittedName>
        <fullName evidence="3">Peptidase A2 domain-containing protein</fullName>
    </submittedName>
</protein>
<dbReference type="WBParaSite" id="SVE_1266000.1">
    <property type="protein sequence ID" value="SVE_1266000.1"/>
    <property type="gene ID" value="SVE_1266000"/>
</dbReference>
<sequence length="260" mass="29737">MADMEVSPILNSLKKDTKRQLDLNSLLSIIKTILPDDNVTVFKAMTMFLEGPALIAYKAIKTDKMVTLDAVLKEWISRYDLNMTPQRRVIKLKQILATAAPFTKDTPNIYMNKITAEILELEKLKETLSYKSKMKYLLSAVRHLKRHPELTKKYLESEDTHESPTHTKTEVPKQQREKFKNSDKFNNKNSVLINELNSEINEIKDCSPVSIKDPVASINISLNNFSVETLIDSGANIPIIATDTFKKMAKQSEYIDFLLK</sequence>
<proteinExistence type="predicted"/>
<reference evidence="3" key="2">
    <citation type="submission" date="2015-08" db="UniProtKB">
        <authorList>
            <consortium name="WormBaseParasite"/>
        </authorList>
    </citation>
    <scope>IDENTIFICATION</scope>
</reference>
<name>A0A0K0FRL6_STRVS</name>
<organism evidence="2 3">
    <name type="scientific">Strongyloides venezuelensis</name>
    <name type="common">Threadworm</name>
    <dbReference type="NCBI Taxonomy" id="75913"/>
    <lineage>
        <taxon>Eukaryota</taxon>
        <taxon>Metazoa</taxon>
        <taxon>Ecdysozoa</taxon>
        <taxon>Nematoda</taxon>
        <taxon>Chromadorea</taxon>
        <taxon>Rhabditida</taxon>
        <taxon>Tylenchina</taxon>
        <taxon>Panagrolaimomorpha</taxon>
        <taxon>Strongyloidoidea</taxon>
        <taxon>Strongyloididae</taxon>
        <taxon>Strongyloides</taxon>
    </lineage>
</organism>